<feature type="region of interest" description="Disordered" evidence="9">
    <location>
        <begin position="210"/>
        <end position="277"/>
    </location>
</feature>
<gene>
    <name evidence="10" type="primary">MRPL4</name>
    <name evidence="10" type="ORF">OHC33_001653</name>
</gene>
<keyword evidence="4" id="KW-0496">Mitochondrion</keyword>
<evidence type="ECO:0000256" key="9">
    <source>
        <dbReference type="SAM" id="MobiDB-lite"/>
    </source>
</evidence>
<evidence type="ECO:0000256" key="6">
    <source>
        <dbReference type="ARBA" id="ARBA00026009"/>
    </source>
</evidence>
<reference evidence="10 11" key="1">
    <citation type="submission" date="2022-12" db="EMBL/GenBank/DDBJ databases">
        <title>Genomic features and morphological characterization of a novel Knufia sp. strain isolated from spacecraft assembly facility.</title>
        <authorList>
            <person name="Teixeira M."/>
            <person name="Chander A.M."/>
            <person name="Stajich J.E."/>
            <person name="Venkateswaran K."/>
        </authorList>
    </citation>
    <scope>NUCLEOTIDE SEQUENCE [LARGE SCALE GENOMIC DNA]</scope>
    <source>
        <strain evidence="10 11">FJI-L2-BK-P2</strain>
    </source>
</reference>
<proteinExistence type="inferred from homology"/>
<keyword evidence="3 10" id="KW-0689">Ribosomal protein</keyword>
<dbReference type="GO" id="GO:0003735">
    <property type="term" value="F:structural constituent of ribosome"/>
    <property type="evidence" value="ECO:0007669"/>
    <property type="project" value="InterPro"/>
</dbReference>
<evidence type="ECO:0000313" key="10">
    <source>
        <dbReference type="EMBL" id="KAK5957281.1"/>
    </source>
</evidence>
<feature type="compositionally biased region" description="Basic and acidic residues" evidence="9">
    <location>
        <begin position="257"/>
        <end position="277"/>
    </location>
</feature>
<protein>
    <recommendedName>
        <fullName evidence="7">Large ribosomal subunit protein uL29m</fullName>
    </recommendedName>
    <alternativeName>
        <fullName evidence="8">54S ribosomal protein L4, mitochondrial</fullName>
    </alternativeName>
</protein>
<dbReference type="Proteomes" id="UP001316803">
    <property type="component" value="Unassembled WGS sequence"/>
</dbReference>
<comment type="similarity">
    <text evidence="2">Belongs to the universal ribosomal protein uL29 family.</text>
</comment>
<dbReference type="InterPro" id="IPR010729">
    <property type="entry name" value="Ribosomal_uL29_mit"/>
</dbReference>
<evidence type="ECO:0000256" key="8">
    <source>
        <dbReference type="ARBA" id="ARBA00035399"/>
    </source>
</evidence>
<keyword evidence="5" id="KW-0687">Ribonucleoprotein</keyword>
<dbReference type="AlphaFoldDB" id="A0AAN8FF26"/>
<comment type="subcellular location">
    <subcellularLocation>
        <location evidence="1">Mitochondrion</location>
    </subcellularLocation>
</comment>
<evidence type="ECO:0000256" key="4">
    <source>
        <dbReference type="ARBA" id="ARBA00023128"/>
    </source>
</evidence>
<evidence type="ECO:0000256" key="1">
    <source>
        <dbReference type="ARBA" id="ARBA00004173"/>
    </source>
</evidence>
<evidence type="ECO:0000256" key="5">
    <source>
        <dbReference type="ARBA" id="ARBA00023274"/>
    </source>
</evidence>
<evidence type="ECO:0000256" key="3">
    <source>
        <dbReference type="ARBA" id="ARBA00022980"/>
    </source>
</evidence>
<dbReference type="PANTHER" id="PTHR21183:SF18">
    <property type="entry name" value="LARGE RIBOSOMAL SUBUNIT PROTEIN UL29M"/>
    <property type="match status" value="1"/>
</dbReference>
<dbReference type="GO" id="GO:0032543">
    <property type="term" value="P:mitochondrial translation"/>
    <property type="evidence" value="ECO:0007669"/>
    <property type="project" value="TreeGrafter"/>
</dbReference>
<comment type="caution">
    <text evidence="10">The sequence shown here is derived from an EMBL/GenBank/DDBJ whole genome shotgun (WGS) entry which is preliminary data.</text>
</comment>
<organism evidence="10 11">
    <name type="scientific">Knufia fluminis</name>
    <dbReference type="NCBI Taxonomy" id="191047"/>
    <lineage>
        <taxon>Eukaryota</taxon>
        <taxon>Fungi</taxon>
        <taxon>Dikarya</taxon>
        <taxon>Ascomycota</taxon>
        <taxon>Pezizomycotina</taxon>
        <taxon>Eurotiomycetes</taxon>
        <taxon>Chaetothyriomycetidae</taxon>
        <taxon>Chaetothyriales</taxon>
        <taxon>Trichomeriaceae</taxon>
        <taxon>Knufia</taxon>
    </lineage>
</organism>
<dbReference type="Gene3D" id="6.10.330.20">
    <property type="match status" value="1"/>
</dbReference>
<dbReference type="InterPro" id="IPR038340">
    <property type="entry name" value="MRP-L47_sf"/>
</dbReference>
<dbReference type="Pfam" id="PF06984">
    <property type="entry name" value="MRP-L47"/>
    <property type="match status" value="1"/>
</dbReference>
<name>A0AAN8FF26_9EURO</name>
<sequence>MAPSRALPAATTAKIPLFLAPAFAESTAANCSAIRSFSSTACNLKNGKGKDKNKRRGVSAMRSTGFSRELNVEKYYKKGLPTPRPEHERPLENFPTNPNHGLYGFFTAKKETVLPGEKEEEHGRHWTRAELMFKSFDDLHTIYWQCILEQNRVATRQLEHKRLRLGYGQPEIEFRLKTVQRSMDMIRKVLRDRQTAYEHAQILRETKTIQELLTEPEREDTAIYTTPEPETPLSTEAPTEAPSPTSASASPSEQPIPDERISPEERRRSLLGPRPED</sequence>
<comment type="subunit">
    <text evidence="6">Component of the mitochondrial large ribosomal subunit. Mature mitochondrial ribosomes consist of a small (37S) and a large (54S) subunit. The 37S subunit contains at least 33 different proteins and 1 molecule of RNA (15S). The 54S subunit contains at least 45 different proteins and 1 molecule of RNA (21S).</text>
</comment>
<evidence type="ECO:0000256" key="7">
    <source>
        <dbReference type="ARBA" id="ARBA00035289"/>
    </source>
</evidence>
<feature type="compositionally biased region" description="Low complexity" evidence="9">
    <location>
        <begin position="225"/>
        <end position="253"/>
    </location>
</feature>
<evidence type="ECO:0000256" key="2">
    <source>
        <dbReference type="ARBA" id="ARBA00009254"/>
    </source>
</evidence>
<dbReference type="PANTHER" id="PTHR21183">
    <property type="entry name" value="RIBOSOMAL PROTEIN L47, MITOCHONDRIAL-RELATED"/>
    <property type="match status" value="1"/>
</dbReference>
<dbReference type="EMBL" id="JAKLMC020000003">
    <property type="protein sequence ID" value="KAK5957281.1"/>
    <property type="molecule type" value="Genomic_DNA"/>
</dbReference>
<keyword evidence="11" id="KW-1185">Reference proteome</keyword>
<evidence type="ECO:0000313" key="11">
    <source>
        <dbReference type="Proteomes" id="UP001316803"/>
    </source>
</evidence>
<dbReference type="GO" id="GO:0005762">
    <property type="term" value="C:mitochondrial large ribosomal subunit"/>
    <property type="evidence" value="ECO:0007669"/>
    <property type="project" value="TreeGrafter"/>
</dbReference>
<accession>A0AAN8FF26</accession>